<name>A0AAV7ENM4_ARIFI</name>
<keyword evidence="3" id="KW-1185">Reference proteome</keyword>
<dbReference type="EMBL" id="JAINDJ010000004">
    <property type="protein sequence ID" value="KAG9449342.1"/>
    <property type="molecule type" value="Genomic_DNA"/>
</dbReference>
<reference evidence="2 3" key="1">
    <citation type="submission" date="2021-07" db="EMBL/GenBank/DDBJ databases">
        <title>The Aristolochia fimbriata genome: insights into angiosperm evolution, floral development and chemical biosynthesis.</title>
        <authorList>
            <person name="Jiao Y."/>
        </authorList>
    </citation>
    <scope>NUCLEOTIDE SEQUENCE [LARGE SCALE GENOMIC DNA]</scope>
    <source>
        <strain evidence="2">IBCAS-2021</strain>
        <tissue evidence="2">Leaf</tissue>
    </source>
</reference>
<organism evidence="2 3">
    <name type="scientific">Aristolochia fimbriata</name>
    <name type="common">White veined hardy Dutchman's pipe vine</name>
    <dbReference type="NCBI Taxonomy" id="158543"/>
    <lineage>
        <taxon>Eukaryota</taxon>
        <taxon>Viridiplantae</taxon>
        <taxon>Streptophyta</taxon>
        <taxon>Embryophyta</taxon>
        <taxon>Tracheophyta</taxon>
        <taxon>Spermatophyta</taxon>
        <taxon>Magnoliopsida</taxon>
        <taxon>Magnoliidae</taxon>
        <taxon>Piperales</taxon>
        <taxon>Aristolochiaceae</taxon>
        <taxon>Aristolochia</taxon>
    </lineage>
</organism>
<accession>A0AAV7ENM4</accession>
<dbReference type="AlphaFoldDB" id="A0AAV7ENM4"/>
<protein>
    <submittedName>
        <fullName evidence="2">Uncharacterized protein</fullName>
    </submittedName>
</protein>
<evidence type="ECO:0000313" key="3">
    <source>
        <dbReference type="Proteomes" id="UP000825729"/>
    </source>
</evidence>
<evidence type="ECO:0000256" key="1">
    <source>
        <dbReference type="SAM" id="MobiDB-lite"/>
    </source>
</evidence>
<sequence length="109" mass="11967">MFNLNSRDPVRAAKVRCSPSTGSDLRIIAGRMYRAAGHGEAPSSRCPARGPAFLQNAPTASFPRYSPRPSSHKQYCSYGSPKARSEAETTLYSSLPCLSTPREENGRRY</sequence>
<dbReference type="Proteomes" id="UP000825729">
    <property type="component" value="Unassembled WGS sequence"/>
</dbReference>
<proteinExistence type="predicted"/>
<comment type="caution">
    <text evidence="2">The sequence shown here is derived from an EMBL/GenBank/DDBJ whole genome shotgun (WGS) entry which is preliminary data.</text>
</comment>
<evidence type="ECO:0000313" key="2">
    <source>
        <dbReference type="EMBL" id="KAG9449342.1"/>
    </source>
</evidence>
<gene>
    <name evidence="2" type="ORF">H6P81_009307</name>
</gene>
<feature type="region of interest" description="Disordered" evidence="1">
    <location>
        <begin position="37"/>
        <end position="80"/>
    </location>
</feature>